<dbReference type="GO" id="GO:0042302">
    <property type="term" value="F:structural constituent of cuticle"/>
    <property type="evidence" value="ECO:0007669"/>
    <property type="project" value="UniProtKB-UniRule"/>
</dbReference>
<accession>A0A8J9VVZ2</accession>
<feature type="chain" id="PRO_5035467119" description="Cuticle protein" evidence="5">
    <location>
        <begin position="18"/>
        <end position="187"/>
    </location>
</feature>
<keyword evidence="7" id="KW-1185">Reference proteome</keyword>
<feature type="non-terminal residue" evidence="6">
    <location>
        <position position="187"/>
    </location>
</feature>
<reference evidence="6" key="1">
    <citation type="submission" date="2021-12" db="EMBL/GenBank/DDBJ databases">
        <authorList>
            <person name="Martin H S."/>
        </authorList>
    </citation>
    <scope>NUCLEOTIDE SEQUENCE</scope>
</reference>
<keyword evidence="1 4" id="KW-0193">Cuticle</keyword>
<dbReference type="InterPro" id="IPR051217">
    <property type="entry name" value="Insect_Cuticle_Struc_Prot"/>
</dbReference>
<dbReference type="OrthoDB" id="10071059at2759"/>
<evidence type="ECO:0000256" key="1">
    <source>
        <dbReference type="ARBA" id="ARBA00022460"/>
    </source>
</evidence>
<keyword evidence="3" id="KW-0677">Repeat</keyword>
<dbReference type="GO" id="GO:0031012">
    <property type="term" value="C:extracellular matrix"/>
    <property type="evidence" value="ECO:0007669"/>
    <property type="project" value="TreeGrafter"/>
</dbReference>
<dbReference type="InterPro" id="IPR031311">
    <property type="entry name" value="CHIT_BIND_RR_consensus"/>
</dbReference>
<dbReference type="PRINTS" id="PR00947">
    <property type="entry name" value="CUTICLE"/>
</dbReference>
<dbReference type="AlphaFoldDB" id="A0A8J9VVZ2"/>
<dbReference type="InterPro" id="IPR000618">
    <property type="entry name" value="Insect_cuticle"/>
</dbReference>
<dbReference type="PROSITE" id="PS00233">
    <property type="entry name" value="CHIT_BIND_RR_1"/>
    <property type="match status" value="1"/>
</dbReference>
<evidence type="ECO:0000256" key="3">
    <source>
        <dbReference type="ARBA" id="ARBA00022737"/>
    </source>
</evidence>
<dbReference type="PROSITE" id="PS51155">
    <property type="entry name" value="CHIT_BIND_RR_2"/>
    <property type="match status" value="1"/>
</dbReference>
<evidence type="ECO:0000313" key="7">
    <source>
        <dbReference type="Proteomes" id="UP000838878"/>
    </source>
</evidence>
<feature type="signal peptide" evidence="5">
    <location>
        <begin position="1"/>
        <end position="17"/>
    </location>
</feature>
<protein>
    <recommendedName>
        <fullName evidence="8">Cuticle protein</fullName>
    </recommendedName>
</protein>
<evidence type="ECO:0000256" key="5">
    <source>
        <dbReference type="SAM" id="SignalP"/>
    </source>
</evidence>
<evidence type="ECO:0000256" key="4">
    <source>
        <dbReference type="PROSITE-ProRule" id="PRU00497"/>
    </source>
</evidence>
<dbReference type="Proteomes" id="UP000838878">
    <property type="component" value="Chromosome 9"/>
</dbReference>
<gene>
    <name evidence="6" type="ORF">BINO364_LOCUS16672</name>
</gene>
<keyword evidence="2 5" id="KW-0732">Signal</keyword>
<dbReference type="PANTHER" id="PTHR12236">
    <property type="entry name" value="STRUCTURAL CONTITUENT OF CUTICLE"/>
    <property type="match status" value="1"/>
</dbReference>
<proteinExistence type="predicted"/>
<name>A0A8J9VVZ2_9NEOP</name>
<dbReference type="EMBL" id="OV170229">
    <property type="protein sequence ID" value="CAH0731908.1"/>
    <property type="molecule type" value="Genomic_DNA"/>
</dbReference>
<evidence type="ECO:0000313" key="6">
    <source>
        <dbReference type="EMBL" id="CAH0731908.1"/>
    </source>
</evidence>
<dbReference type="PANTHER" id="PTHR12236:SF94">
    <property type="entry name" value="CCP84AA-RELATED"/>
    <property type="match status" value="1"/>
</dbReference>
<dbReference type="Pfam" id="PF00379">
    <property type="entry name" value="Chitin_bind_4"/>
    <property type="match status" value="1"/>
</dbReference>
<dbReference type="GO" id="GO:0005615">
    <property type="term" value="C:extracellular space"/>
    <property type="evidence" value="ECO:0007669"/>
    <property type="project" value="TreeGrafter"/>
</dbReference>
<evidence type="ECO:0008006" key="8">
    <source>
        <dbReference type="Google" id="ProtNLM"/>
    </source>
</evidence>
<organism evidence="6 7">
    <name type="scientific">Brenthis ino</name>
    <name type="common">lesser marbled fritillary</name>
    <dbReference type="NCBI Taxonomy" id="405034"/>
    <lineage>
        <taxon>Eukaryota</taxon>
        <taxon>Metazoa</taxon>
        <taxon>Ecdysozoa</taxon>
        <taxon>Arthropoda</taxon>
        <taxon>Hexapoda</taxon>
        <taxon>Insecta</taxon>
        <taxon>Pterygota</taxon>
        <taxon>Neoptera</taxon>
        <taxon>Endopterygota</taxon>
        <taxon>Lepidoptera</taxon>
        <taxon>Glossata</taxon>
        <taxon>Ditrysia</taxon>
        <taxon>Papilionoidea</taxon>
        <taxon>Nymphalidae</taxon>
        <taxon>Heliconiinae</taxon>
        <taxon>Argynnini</taxon>
        <taxon>Brenthis</taxon>
    </lineage>
</organism>
<evidence type="ECO:0000256" key="2">
    <source>
        <dbReference type="ARBA" id="ARBA00022729"/>
    </source>
</evidence>
<sequence>MAFKFVVLACFVAAASAGLLPAAPITYAAGPAYHTGPVAYAAPIAKYAAVAPVAKVAVEEYDPHPQYSFAYDVQDGLTGDSKSQHESRDGDVVQGSYSVVDPDGVKRTVEYTADPHNGFNAVVHREPLAVKAVAPVVAKVAPVVHSAPVAYSTGHLVHAAPLAYSASPVVHAAPVAKLAYSSPYYHH</sequence>